<reference evidence="3 4" key="1">
    <citation type="submission" date="2023-04" db="EMBL/GenBank/DDBJ databases">
        <title>Streptomyces chengmaiensis sp. nov. isolated from the stem of mangrove plant in Hainan.</title>
        <authorList>
            <person name="Huang X."/>
            <person name="Zhou S."/>
            <person name="Chu X."/>
            <person name="Xie Y."/>
            <person name="Lin Y."/>
        </authorList>
    </citation>
    <scope>NUCLEOTIDE SEQUENCE [LARGE SCALE GENOMIC DNA]</scope>
    <source>
        <strain evidence="3 4">HNM0663</strain>
    </source>
</reference>
<dbReference type="EMBL" id="JARWBG010000024">
    <property type="protein sequence ID" value="MDH2391121.1"/>
    <property type="molecule type" value="Genomic_DNA"/>
</dbReference>
<feature type="region of interest" description="Disordered" evidence="1">
    <location>
        <begin position="453"/>
        <end position="497"/>
    </location>
</feature>
<dbReference type="PANTHER" id="PTHR45527">
    <property type="entry name" value="NONRIBOSOMAL PEPTIDE SYNTHETASE"/>
    <property type="match status" value="1"/>
</dbReference>
<dbReference type="Proteomes" id="UP001223144">
    <property type="component" value="Unassembled WGS sequence"/>
</dbReference>
<evidence type="ECO:0000259" key="2">
    <source>
        <dbReference type="Pfam" id="PF00668"/>
    </source>
</evidence>
<evidence type="ECO:0000256" key="1">
    <source>
        <dbReference type="SAM" id="MobiDB-lite"/>
    </source>
</evidence>
<dbReference type="PANTHER" id="PTHR45527:SF1">
    <property type="entry name" value="FATTY ACID SYNTHASE"/>
    <property type="match status" value="1"/>
</dbReference>
<sequence length="497" mass="52378">MSTAGNVSRHGAPDDGHAGTQHELLRRARERRAKAGLTAAAHAAGAAGPAPLSRAQRRMWLMERLGHDPAAYNVPFATRLRGPLDLEALGSALTALVRRHEVLRTRYGQRDGEPYQEVGPVCPVPVRVADDPAALREEAEAPFDLTAGPVLRALVVRHGPQDATVLLTLHHIAVDGGSLGVLAGELAELYAAVREGRSPGLAEPAPQYADFARRERADTASLDAGLAYWSKRLAGAGPVPLPGGDPALRGRSRVLSAELTPEAVDGLRAVGRDHRATLFTVVLAGAFATLLEATGREDLVVGCASSHRERAGLRDLVGLCVNTLPIRADLAGAPDFGTLLTRVRDGLLEAQQHREAPFDLIVERLGETARGESGDALVAVTADVLPEPLALRLAGTRAEPVEIDLGRAKFGLGFYLEAVPEAPRCLVQYDRGRLDEAGARRLLRSFADLLASVSSDPGRPLSRPGRAQAEDVPAPGGRAGQARQPGPAGAADPAARP</sequence>
<feature type="compositionally biased region" description="Low complexity" evidence="1">
    <location>
        <begin position="473"/>
        <end position="497"/>
    </location>
</feature>
<gene>
    <name evidence="3" type="ORF">QCN29_20465</name>
</gene>
<feature type="domain" description="Condensation" evidence="2">
    <location>
        <begin position="50"/>
        <end position="463"/>
    </location>
</feature>
<protein>
    <submittedName>
        <fullName evidence="3">Condensation domain-containing protein</fullName>
    </submittedName>
</protein>
<dbReference type="InterPro" id="IPR023213">
    <property type="entry name" value="CAT-like_dom_sf"/>
</dbReference>
<accession>A0ABT6HQX0</accession>
<dbReference type="Gene3D" id="3.30.559.10">
    <property type="entry name" value="Chloramphenicol acetyltransferase-like domain"/>
    <property type="match status" value="1"/>
</dbReference>
<proteinExistence type="predicted"/>
<name>A0ABT6HQX0_9ACTN</name>
<evidence type="ECO:0000313" key="4">
    <source>
        <dbReference type="Proteomes" id="UP001223144"/>
    </source>
</evidence>
<dbReference type="Gene3D" id="3.30.559.30">
    <property type="entry name" value="Nonribosomal peptide synthetase, condensation domain"/>
    <property type="match status" value="1"/>
</dbReference>
<comment type="caution">
    <text evidence="3">The sequence shown here is derived from an EMBL/GenBank/DDBJ whole genome shotgun (WGS) entry which is preliminary data.</text>
</comment>
<dbReference type="Pfam" id="PF00668">
    <property type="entry name" value="Condensation"/>
    <property type="match status" value="1"/>
</dbReference>
<dbReference type="InterPro" id="IPR001242">
    <property type="entry name" value="Condensation_dom"/>
</dbReference>
<feature type="non-terminal residue" evidence="3">
    <location>
        <position position="497"/>
    </location>
</feature>
<evidence type="ECO:0000313" key="3">
    <source>
        <dbReference type="EMBL" id="MDH2391121.1"/>
    </source>
</evidence>
<dbReference type="SUPFAM" id="SSF52777">
    <property type="entry name" value="CoA-dependent acyltransferases"/>
    <property type="match status" value="2"/>
</dbReference>
<keyword evidence="4" id="KW-1185">Reference proteome</keyword>
<feature type="region of interest" description="Disordered" evidence="1">
    <location>
        <begin position="1"/>
        <end position="22"/>
    </location>
</feature>
<dbReference type="CDD" id="cd19531">
    <property type="entry name" value="LCL_NRPS-like"/>
    <property type="match status" value="1"/>
</dbReference>
<organism evidence="3 4">
    <name type="scientific">Streptomyces chengmaiensis</name>
    <dbReference type="NCBI Taxonomy" id="3040919"/>
    <lineage>
        <taxon>Bacteria</taxon>
        <taxon>Bacillati</taxon>
        <taxon>Actinomycetota</taxon>
        <taxon>Actinomycetes</taxon>
        <taxon>Kitasatosporales</taxon>
        <taxon>Streptomycetaceae</taxon>
        <taxon>Streptomyces</taxon>
    </lineage>
</organism>
<dbReference type="RefSeq" id="WP_279929850.1">
    <property type="nucleotide sequence ID" value="NZ_JARWBG010000024.1"/>
</dbReference>